<dbReference type="GO" id="GO:0042834">
    <property type="term" value="F:peptidoglycan binding"/>
    <property type="evidence" value="ECO:0007669"/>
    <property type="project" value="InterPro"/>
</dbReference>
<dbReference type="InterPro" id="IPR002502">
    <property type="entry name" value="Amidase_domain"/>
</dbReference>
<evidence type="ECO:0000313" key="3">
    <source>
        <dbReference type="Proteomes" id="UP000003755"/>
    </source>
</evidence>
<proteinExistence type="predicted"/>
<dbReference type="SUPFAM" id="SSF110997">
    <property type="entry name" value="Sporulation related repeat"/>
    <property type="match status" value="1"/>
</dbReference>
<feature type="domain" description="SPOR" evidence="1">
    <location>
        <begin position="378"/>
        <end position="452"/>
    </location>
</feature>
<keyword evidence="3" id="KW-1185">Reference proteome</keyword>
<reference evidence="2" key="1">
    <citation type="submission" date="2009-09" db="EMBL/GenBank/DDBJ databases">
        <authorList>
            <person name="Weinstock G."/>
            <person name="Sodergren E."/>
            <person name="Clifton S."/>
            <person name="Fulton L."/>
            <person name="Fulton B."/>
            <person name="Courtney L."/>
            <person name="Fronick C."/>
            <person name="Harrison M."/>
            <person name="Strong C."/>
            <person name="Farmer C."/>
            <person name="Delahaunty K."/>
            <person name="Markovic C."/>
            <person name="Hall O."/>
            <person name="Minx P."/>
            <person name="Tomlinson C."/>
            <person name="Mitreva M."/>
            <person name="Nelson J."/>
            <person name="Hou S."/>
            <person name="Wollam A."/>
            <person name="Pepin K.H."/>
            <person name="Johnson M."/>
            <person name="Bhonagiri V."/>
            <person name="Nash W.E."/>
            <person name="Warren W."/>
            <person name="Chinwalla A."/>
            <person name="Mardis E.R."/>
            <person name="Wilson R.K."/>
        </authorList>
    </citation>
    <scope>NUCLEOTIDE SEQUENCE [LARGE SCALE GENOMIC DNA]</scope>
    <source>
        <strain evidence="2">DSM 20583</strain>
    </source>
</reference>
<dbReference type="Proteomes" id="UP000003755">
    <property type="component" value="Unassembled WGS sequence"/>
</dbReference>
<dbReference type="PROSITE" id="PS51724">
    <property type="entry name" value="SPOR"/>
    <property type="match status" value="1"/>
</dbReference>
<dbReference type="eggNOG" id="COG3023">
    <property type="taxonomic scope" value="Bacteria"/>
</dbReference>
<dbReference type="Pfam" id="PF18013">
    <property type="entry name" value="Phage_lysozyme2"/>
    <property type="match status" value="1"/>
</dbReference>
<organism evidence="2 3">
    <name type="scientific">Blautia hansenii DSM 20583</name>
    <dbReference type="NCBI Taxonomy" id="537007"/>
    <lineage>
        <taxon>Bacteria</taxon>
        <taxon>Bacillati</taxon>
        <taxon>Bacillota</taxon>
        <taxon>Clostridia</taxon>
        <taxon>Lachnospirales</taxon>
        <taxon>Lachnospiraceae</taxon>
        <taxon>Blautia</taxon>
    </lineage>
</organism>
<evidence type="ECO:0000259" key="1">
    <source>
        <dbReference type="PROSITE" id="PS51724"/>
    </source>
</evidence>
<gene>
    <name evidence="2" type="ORF">BLAHAN_04260</name>
</gene>
<dbReference type="InterPro" id="IPR007730">
    <property type="entry name" value="SPOR-like_dom"/>
</dbReference>
<dbReference type="KEGG" id="bhan:CGC63_03385"/>
<sequence length="530" mass="56752">MSLTGKNNEEKIWNFLTGKGLNSYGAAGLMGNLFAESGLNPHNLQNTYEKKLGYTDDDYTDAVDSGKYTGFVHDSAGYGLAQWTFWSRKEALLNYVKAAGASIGDLETQLGFLWKELAESYAAVLAVLKKATSVRQASDAVLLKYEQPKDQSASVQTKRASYGQTYFDKYATKTTNDTQGGKTMSNSSLVDCTVYSPNHSGKRTHSIDRLTPHCVVGQLSAETIGACFTKYDPDEGASCNYGIGCDGRFCLIVDECNRSWCSSSGANDQRAITIECASDKTEPYAMKSAVYEKLIELCADICKRNGKTKVLWLGSKEKALAYEPKANEIVLTAHRWFANKSCPGDWLYSRYGELADRINALLGSTDSGNSGGNNTPSGGSGVKYYVQTGAYKQKANADAQLKKVKAAGFDAILKQSGGFYKVQTGAYSKKENANAEVTKLKAKGFDAIVTTNGGSAAGSANSEIKVGDVVQFSGGPHYGSAAASTAAGTPKAGPAKVTRIVKGAKHPYHIVHTDGQSSVYGWVNAANVSK</sequence>
<comment type="caution">
    <text evidence="2">The sequence shown here is derived from an EMBL/GenBank/DDBJ whole genome shotgun (WGS) entry which is preliminary data.</text>
</comment>
<dbReference type="InterPro" id="IPR036505">
    <property type="entry name" value="Amidase/PGRP_sf"/>
</dbReference>
<dbReference type="AlphaFoldDB" id="C9L4G3"/>
<dbReference type="GO" id="GO:0008745">
    <property type="term" value="F:N-acetylmuramoyl-L-alanine amidase activity"/>
    <property type="evidence" value="ECO:0007669"/>
    <property type="project" value="InterPro"/>
</dbReference>
<dbReference type="Pfam" id="PF01510">
    <property type="entry name" value="Amidase_2"/>
    <property type="match status" value="1"/>
</dbReference>
<dbReference type="Gene3D" id="3.30.70.1070">
    <property type="entry name" value="Sporulation related repeat"/>
    <property type="match status" value="1"/>
</dbReference>
<dbReference type="STRING" id="537007.BLAHAN_04260"/>
<dbReference type="HOGENOM" id="CLU_536065_0_0_9"/>
<evidence type="ECO:0000313" key="2">
    <source>
        <dbReference type="EMBL" id="EEX22975.1"/>
    </source>
</evidence>
<protein>
    <submittedName>
        <fullName evidence="2">N-acetylmuramoyl-L-alanine amidase</fullName>
    </submittedName>
</protein>
<dbReference type="InterPro" id="IPR041219">
    <property type="entry name" value="Phage_lysozyme2"/>
</dbReference>
<dbReference type="GO" id="GO:0009253">
    <property type="term" value="P:peptidoglycan catabolic process"/>
    <property type="evidence" value="ECO:0007669"/>
    <property type="project" value="InterPro"/>
</dbReference>
<accession>C9L4G3</accession>
<dbReference type="InterPro" id="IPR036680">
    <property type="entry name" value="SPOR-like_sf"/>
</dbReference>
<dbReference type="Gene3D" id="3.40.80.10">
    <property type="entry name" value="Peptidoglycan recognition protein-like"/>
    <property type="match status" value="1"/>
</dbReference>
<dbReference type="Gene3D" id="1.10.530.10">
    <property type="match status" value="1"/>
</dbReference>
<dbReference type="SUPFAM" id="SSF55846">
    <property type="entry name" value="N-acetylmuramoyl-L-alanine amidase-like"/>
    <property type="match status" value="1"/>
</dbReference>
<dbReference type="Pfam" id="PF05036">
    <property type="entry name" value="SPOR"/>
    <property type="match status" value="1"/>
</dbReference>
<name>C9L4G3_BLAHA</name>
<dbReference type="EMBL" id="ABYU02000009">
    <property type="protein sequence ID" value="EEX22975.1"/>
    <property type="molecule type" value="Genomic_DNA"/>
</dbReference>
<dbReference type="RefSeq" id="WP_004220718.1">
    <property type="nucleotide sequence ID" value="NZ_CP022413.2"/>
</dbReference>
<dbReference type="eggNOG" id="COG3087">
    <property type="taxonomic scope" value="Bacteria"/>
</dbReference>